<organism evidence="6 7">
    <name type="scientific">Anaerobaca lacustris</name>
    <dbReference type="NCBI Taxonomy" id="3044600"/>
    <lineage>
        <taxon>Bacteria</taxon>
        <taxon>Pseudomonadati</taxon>
        <taxon>Planctomycetota</taxon>
        <taxon>Phycisphaerae</taxon>
        <taxon>Sedimentisphaerales</taxon>
        <taxon>Anaerobacaceae</taxon>
        <taxon>Anaerobaca</taxon>
    </lineage>
</organism>
<dbReference type="Gene3D" id="3.90.75.20">
    <property type="match status" value="1"/>
</dbReference>
<dbReference type="GO" id="GO:0003700">
    <property type="term" value="F:DNA-binding transcription factor activity"/>
    <property type="evidence" value="ECO:0007669"/>
    <property type="project" value="InterPro"/>
</dbReference>
<dbReference type="InterPro" id="IPR036955">
    <property type="entry name" value="AP2/ERF_dom_sf"/>
</dbReference>
<dbReference type="GO" id="GO:0004519">
    <property type="term" value="F:endonuclease activity"/>
    <property type="evidence" value="ECO:0007669"/>
    <property type="project" value="UniProtKB-KW"/>
</dbReference>
<keyword evidence="7" id="KW-1185">Reference proteome</keyword>
<evidence type="ECO:0000256" key="4">
    <source>
        <dbReference type="SAM" id="MobiDB-lite"/>
    </source>
</evidence>
<dbReference type="EMBL" id="JASCXX010000009">
    <property type="protein sequence ID" value="MDI6449220.1"/>
    <property type="molecule type" value="Genomic_DNA"/>
</dbReference>
<keyword evidence="3" id="KW-0804">Transcription</keyword>
<gene>
    <name evidence="6" type="ORF">QJ522_09215</name>
</gene>
<evidence type="ECO:0000256" key="1">
    <source>
        <dbReference type="ARBA" id="ARBA00023015"/>
    </source>
</evidence>
<dbReference type="InterPro" id="IPR001471">
    <property type="entry name" value="AP2/ERF_dom"/>
</dbReference>
<dbReference type="GO" id="GO:0003677">
    <property type="term" value="F:DNA binding"/>
    <property type="evidence" value="ECO:0007669"/>
    <property type="project" value="UniProtKB-KW"/>
</dbReference>
<keyword evidence="6" id="KW-0378">Hydrolase</keyword>
<evidence type="ECO:0000259" key="5">
    <source>
        <dbReference type="PROSITE" id="PS51032"/>
    </source>
</evidence>
<evidence type="ECO:0000313" key="7">
    <source>
        <dbReference type="Proteomes" id="UP001431776"/>
    </source>
</evidence>
<reference evidence="6" key="1">
    <citation type="submission" date="2023-05" db="EMBL/GenBank/DDBJ databases">
        <title>Anaerotaeda fermentans gen. nov., sp. nov., a novel anaerobic planctomycete of the new family within the order Sedimentisphaerales isolated from Taman Peninsula, Russia.</title>
        <authorList>
            <person name="Khomyakova M.A."/>
            <person name="Merkel A.Y."/>
            <person name="Slobodkin A.I."/>
        </authorList>
    </citation>
    <scope>NUCLEOTIDE SEQUENCE</scope>
    <source>
        <strain evidence="6">M17dextr</strain>
    </source>
</reference>
<protein>
    <submittedName>
        <fullName evidence="6">HNH endonuclease</fullName>
    </submittedName>
</protein>
<keyword evidence="6" id="KW-0255">Endonuclease</keyword>
<dbReference type="SUPFAM" id="SSF54171">
    <property type="entry name" value="DNA-binding domain"/>
    <property type="match status" value="1"/>
</dbReference>
<feature type="region of interest" description="Disordered" evidence="4">
    <location>
        <begin position="221"/>
        <end position="243"/>
    </location>
</feature>
<dbReference type="Pfam" id="PF13392">
    <property type="entry name" value="HNH_3"/>
    <property type="match status" value="1"/>
</dbReference>
<evidence type="ECO:0000313" key="6">
    <source>
        <dbReference type="EMBL" id="MDI6449220.1"/>
    </source>
</evidence>
<dbReference type="InterPro" id="IPR016177">
    <property type="entry name" value="DNA-bd_dom_sf"/>
</dbReference>
<dbReference type="Gene3D" id="3.30.730.10">
    <property type="entry name" value="AP2/ERF domain"/>
    <property type="match status" value="1"/>
</dbReference>
<dbReference type="SMART" id="SM00380">
    <property type="entry name" value="AP2"/>
    <property type="match status" value="1"/>
</dbReference>
<comment type="caution">
    <text evidence="6">The sequence shown here is derived from an EMBL/GenBank/DDBJ whole genome shotgun (WGS) entry which is preliminary data.</text>
</comment>
<dbReference type="InterPro" id="IPR003615">
    <property type="entry name" value="HNH_nuc"/>
</dbReference>
<keyword evidence="2" id="KW-0238">DNA-binding</keyword>
<dbReference type="Proteomes" id="UP001431776">
    <property type="component" value="Unassembled WGS sequence"/>
</dbReference>
<feature type="domain" description="AP2/ERF" evidence="5">
    <location>
        <begin position="162"/>
        <end position="220"/>
    </location>
</feature>
<dbReference type="SUPFAM" id="SSF54060">
    <property type="entry name" value="His-Me finger endonucleases"/>
    <property type="match status" value="1"/>
</dbReference>
<keyword evidence="6" id="KW-0540">Nuclease</keyword>
<name>A0AAW6TUG2_9BACT</name>
<dbReference type="RefSeq" id="WP_349244627.1">
    <property type="nucleotide sequence ID" value="NZ_JASCXX010000009.1"/>
</dbReference>
<evidence type="ECO:0000256" key="2">
    <source>
        <dbReference type="ARBA" id="ARBA00023125"/>
    </source>
</evidence>
<keyword evidence="1" id="KW-0805">Transcription regulation</keyword>
<dbReference type="InterPro" id="IPR044925">
    <property type="entry name" value="His-Me_finger_sf"/>
</dbReference>
<sequence length="243" mass="28431">MATTKTIRCCYNCVFAYLDREHTLECYSAGLLNRPACANHPESFGRMRRTPDRGMCPNYRPRPGTPQGDVRMIPLGRGYYTYVDAADYEWLSQWTWHVQNGYAVRYGKKVIFMHREIMQPPDDKLVDHRNHNKLDNTRINLRVCTHQENMQNTRKRSGTTSRFIGVCHCKSCKNKKWRAAIQWKRKPLHIGYFAEEVEAARAYDHKAVELGGQFARVNFPEEWPPERRAQVHAPPPDPPRRGE</sequence>
<dbReference type="AlphaFoldDB" id="A0AAW6TUG2"/>
<evidence type="ECO:0000256" key="3">
    <source>
        <dbReference type="ARBA" id="ARBA00023163"/>
    </source>
</evidence>
<proteinExistence type="predicted"/>
<dbReference type="PROSITE" id="PS51032">
    <property type="entry name" value="AP2_ERF"/>
    <property type="match status" value="1"/>
</dbReference>
<accession>A0AAW6TUG2</accession>